<dbReference type="InterPro" id="IPR036397">
    <property type="entry name" value="RNaseH_sf"/>
</dbReference>
<keyword evidence="10 14" id="KW-0479">Metal-binding</keyword>
<dbReference type="InterPro" id="IPR024567">
    <property type="entry name" value="RNase_HII/HIII_dom"/>
</dbReference>
<accession>A0A2T3L1L1</accession>
<evidence type="ECO:0000256" key="4">
    <source>
        <dbReference type="ARBA" id="ARBA00004496"/>
    </source>
</evidence>
<dbReference type="Pfam" id="PF01351">
    <property type="entry name" value="RNase_HII"/>
    <property type="match status" value="1"/>
</dbReference>
<dbReference type="FunFam" id="3.30.420.10:FF:000006">
    <property type="entry name" value="Ribonuclease HII"/>
    <property type="match status" value="1"/>
</dbReference>
<keyword evidence="13 14" id="KW-0464">Manganese</keyword>
<keyword evidence="8 14" id="KW-0963">Cytoplasm</keyword>
<comment type="cofactor">
    <cofactor evidence="14 15">
        <name>Mn(2+)</name>
        <dbReference type="ChEBI" id="CHEBI:29035"/>
    </cofactor>
    <cofactor evidence="14 15">
        <name>Mg(2+)</name>
        <dbReference type="ChEBI" id="CHEBI:18420"/>
    </cofactor>
    <text evidence="14 15">Manganese or magnesium. Binds 1 divalent metal ion per monomer in the absence of substrate. May bind a second metal ion after substrate binding.</text>
</comment>
<evidence type="ECO:0000256" key="16">
    <source>
        <dbReference type="RuleBase" id="RU003515"/>
    </source>
</evidence>
<comment type="caution">
    <text evidence="18">The sequence shown here is derived from an EMBL/GenBank/DDBJ whole genome shotgun (WGS) entry which is preliminary data.</text>
</comment>
<dbReference type="GO" id="GO:0004523">
    <property type="term" value="F:RNA-DNA hybrid ribonuclease activity"/>
    <property type="evidence" value="ECO:0007669"/>
    <property type="project" value="UniProtKB-UniRule"/>
</dbReference>
<dbReference type="PANTHER" id="PTHR10954">
    <property type="entry name" value="RIBONUCLEASE H2 SUBUNIT A"/>
    <property type="match status" value="1"/>
</dbReference>
<dbReference type="HAMAP" id="MF_00052_B">
    <property type="entry name" value="RNase_HII_B"/>
    <property type="match status" value="1"/>
</dbReference>
<feature type="binding site" evidence="14 15">
    <location>
        <position position="20"/>
    </location>
    <ligand>
        <name>a divalent metal cation</name>
        <dbReference type="ChEBI" id="CHEBI:60240"/>
    </ligand>
</feature>
<evidence type="ECO:0000256" key="5">
    <source>
        <dbReference type="ARBA" id="ARBA00007383"/>
    </source>
</evidence>
<dbReference type="Proteomes" id="UP000241803">
    <property type="component" value="Unassembled WGS sequence"/>
</dbReference>
<organism evidence="18 19">
    <name type="scientific">Photobacterium indicum</name>
    <dbReference type="NCBI Taxonomy" id="81447"/>
    <lineage>
        <taxon>Bacteria</taxon>
        <taxon>Pseudomonadati</taxon>
        <taxon>Pseudomonadota</taxon>
        <taxon>Gammaproteobacteria</taxon>
        <taxon>Vibrionales</taxon>
        <taxon>Vibrionaceae</taxon>
        <taxon>Photobacterium</taxon>
    </lineage>
</organism>
<dbReference type="InterPro" id="IPR001352">
    <property type="entry name" value="RNase_HII/HIII"/>
</dbReference>
<evidence type="ECO:0000256" key="2">
    <source>
        <dbReference type="ARBA" id="ARBA00001946"/>
    </source>
</evidence>
<dbReference type="AlphaFoldDB" id="A0A2T3L1L1"/>
<evidence type="ECO:0000256" key="14">
    <source>
        <dbReference type="HAMAP-Rule" id="MF_00052"/>
    </source>
</evidence>
<dbReference type="PROSITE" id="PS51975">
    <property type="entry name" value="RNASE_H_2"/>
    <property type="match status" value="1"/>
</dbReference>
<sequence>MTKDFEPFVYPQANLIAGVDEVGRGPLVGAVVTAAVILDPNNPIVGLTDSKKLSEKKRNVLFDEIKEKALAWSLGRCEPEEIDELNILQATMVAMQRAVAGLSLQPDFVLIDGNKIPQLPMAAQAVVKGDLRVAEISAASIIAKVTRDREMEVLDAQYPQYGFAKHKGYPTKAHFEALELHGAIEQHRKSFKPVKRILDIE</sequence>
<protein>
    <recommendedName>
        <fullName evidence="7 14">Ribonuclease HII</fullName>
        <shortName evidence="14">RNase HII</shortName>
        <ecNumber evidence="6 14">3.1.26.4</ecNumber>
    </recommendedName>
</protein>
<evidence type="ECO:0000256" key="1">
    <source>
        <dbReference type="ARBA" id="ARBA00000077"/>
    </source>
</evidence>
<keyword evidence="9 14" id="KW-0540">Nuclease</keyword>
<dbReference type="SUPFAM" id="SSF53098">
    <property type="entry name" value="Ribonuclease H-like"/>
    <property type="match status" value="1"/>
</dbReference>
<keyword evidence="11 14" id="KW-0255">Endonuclease</keyword>
<dbReference type="PANTHER" id="PTHR10954:SF18">
    <property type="entry name" value="RIBONUCLEASE HII"/>
    <property type="match status" value="1"/>
</dbReference>
<evidence type="ECO:0000256" key="3">
    <source>
        <dbReference type="ARBA" id="ARBA00004065"/>
    </source>
</evidence>
<evidence type="ECO:0000256" key="10">
    <source>
        <dbReference type="ARBA" id="ARBA00022723"/>
    </source>
</evidence>
<comment type="subcellular location">
    <subcellularLocation>
        <location evidence="4 14">Cytoplasm</location>
    </subcellularLocation>
</comment>
<evidence type="ECO:0000256" key="8">
    <source>
        <dbReference type="ARBA" id="ARBA00022490"/>
    </source>
</evidence>
<feature type="binding site" evidence="14 15">
    <location>
        <position position="112"/>
    </location>
    <ligand>
        <name>a divalent metal cation</name>
        <dbReference type="ChEBI" id="CHEBI:60240"/>
    </ligand>
</feature>
<dbReference type="InterPro" id="IPR022898">
    <property type="entry name" value="RNase_HII"/>
</dbReference>
<reference evidence="18 19" key="1">
    <citation type="submission" date="2018-03" db="EMBL/GenBank/DDBJ databases">
        <title>Whole genome sequencing of Histamine producing bacteria.</title>
        <authorList>
            <person name="Butler K."/>
        </authorList>
    </citation>
    <scope>NUCLEOTIDE SEQUENCE [LARGE SCALE GENOMIC DNA]</scope>
    <source>
        <strain evidence="18 19">ATCC 19614</strain>
    </source>
</reference>
<dbReference type="GO" id="GO:0032299">
    <property type="term" value="C:ribonuclease H2 complex"/>
    <property type="evidence" value="ECO:0007669"/>
    <property type="project" value="TreeGrafter"/>
</dbReference>
<evidence type="ECO:0000256" key="11">
    <source>
        <dbReference type="ARBA" id="ARBA00022759"/>
    </source>
</evidence>
<comment type="catalytic activity">
    <reaction evidence="1 14 15 16">
        <text>Endonucleolytic cleavage to 5'-phosphomonoester.</text>
        <dbReference type="EC" id="3.1.26.4"/>
    </reaction>
</comment>
<dbReference type="NCBIfam" id="NF000595">
    <property type="entry name" value="PRK00015.1-3"/>
    <property type="match status" value="1"/>
</dbReference>
<feature type="binding site" evidence="14 15">
    <location>
        <position position="21"/>
    </location>
    <ligand>
        <name>a divalent metal cation</name>
        <dbReference type="ChEBI" id="CHEBI:60240"/>
    </ligand>
</feature>
<dbReference type="Gene3D" id="3.30.420.10">
    <property type="entry name" value="Ribonuclease H-like superfamily/Ribonuclease H"/>
    <property type="match status" value="1"/>
</dbReference>
<comment type="function">
    <text evidence="3 14 16">Endonuclease that specifically degrades the RNA of RNA-DNA hybrids.</text>
</comment>
<feature type="domain" description="RNase H type-2" evidence="17">
    <location>
        <begin position="14"/>
        <end position="201"/>
    </location>
</feature>
<evidence type="ECO:0000313" key="19">
    <source>
        <dbReference type="Proteomes" id="UP000241803"/>
    </source>
</evidence>
<dbReference type="EMBL" id="PYOC01000018">
    <property type="protein sequence ID" value="PSV42392.1"/>
    <property type="molecule type" value="Genomic_DNA"/>
</dbReference>
<gene>
    <name evidence="14" type="primary">rnhB</name>
    <name evidence="18" type="ORF">C9J47_25390</name>
</gene>
<dbReference type="GO" id="GO:0006298">
    <property type="term" value="P:mismatch repair"/>
    <property type="evidence" value="ECO:0007669"/>
    <property type="project" value="TreeGrafter"/>
</dbReference>
<comment type="cofactor">
    <cofactor evidence="2">
        <name>Mg(2+)</name>
        <dbReference type="ChEBI" id="CHEBI:18420"/>
    </cofactor>
</comment>
<dbReference type="EC" id="3.1.26.4" evidence="6 14"/>
<keyword evidence="19" id="KW-1185">Reference proteome</keyword>
<evidence type="ECO:0000256" key="12">
    <source>
        <dbReference type="ARBA" id="ARBA00022801"/>
    </source>
</evidence>
<evidence type="ECO:0000256" key="7">
    <source>
        <dbReference type="ARBA" id="ARBA00019179"/>
    </source>
</evidence>
<evidence type="ECO:0000256" key="6">
    <source>
        <dbReference type="ARBA" id="ARBA00012180"/>
    </source>
</evidence>
<dbReference type="RefSeq" id="WP_107256660.1">
    <property type="nucleotide sequence ID" value="NZ_PYOC01000018.1"/>
</dbReference>
<evidence type="ECO:0000313" key="18">
    <source>
        <dbReference type="EMBL" id="PSV42392.1"/>
    </source>
</evidence>
<evidence type="ECO:0000256" key="15">
    <source>
        <dbReference type="PROSITE-ProRule" id="PRU01319"/>
    </source>
</evidence>
<dbReference type="NCBIfam" id="NF000594">
    <property type="entry name" value="PRK00015.1-1"/>
    <property type="match status" value="1"/>
</dbReference>
<dbReference type="NCBIfam" id="NF000596">
    <property type="entry name" value="PRK00015.1-4"/>
    <property type="match status" value="1"/>
</dbReference>
<evidence type="ECO:0000256" key="13">
    <source>
        <dbReference type="ARBA" id="ARBA00023211"/>
    </source>
</evidence>
<dbReference type="GO" id="GO:0043137">
    <property type="term" value="P:DNA replication, removal of RNA primer"/>
    <property type="evidence" value="ECO:0007669"/>
    <property type="project" value="TreeGrafter"/>
</dbReference>
<dbReference type="GO" id="GO:0003723">
    <property type="term" value="F:RNA binding"/>
    <property type="evidence" value="ECO:0007669"/>
    <property type="project" value="UniProtKB-UniRule"/>
</dbReference>
<keyword evidence="12 14" id="KW-0378">Hydrolase</keyword>
<dbReference type="InterPro" id="IPR012337">
    <property type="entry name" value="RNaseH-like_sf"/>
</dbReference>
<evidence type="ECO:0000256" key="9">
    <source>
        <dbReference type="ARBA" id="ARBA00022722"/>
    </source>
</evidence>
<comment type="similarity">
    <text evidence="5 14 16">Belongs to the RNase HII family.</text>
</comment>
<evidence type="ECO:0000259" key="17">
    <source>
        <dbReference type="PROSITE" id="PS51975"/>
    </source>
</evidence>
<dbReference type="GO" id="GO:0030145">
    <property type="term" value="F:manganese ion binding"/>
    <property type="evidence" value="ECO:0007669"/>
    <property type="project" value="UniProtKB-UniRule"/>
</dbReference>
<name>A0A2T3L1L1_9GAMM</name>
<dbReference type="GO" id="GO:0005737">
    <property type="term" value="C:cytoplasm"/>
    <property type="evidence" value="ECO:0007669"/>
    <property type="project" value="UniProtKB-SubCell"/>
</dbReference>
<proteinExistence type="inferred from homology"/>
<dbReference type="CDD" id="cd07182">
    <property type="entry name" value="RNase_HII_bacteria_HII_like"/>
    <property type="match status" value="1"/>
</dbReference>